<organism evidence="5 6">
    <name type="scientific">Aliterella atlantica CENA595</name>
    <dbReference type="NCBI Taxonomy" id="1618023"/>
    <lineage>
        <taxon>Bacteria</taxon>
        <taxon>Bacillati</taxon>
        <taxon>Cyanobacteriota</taxon>
        <taxon>Cyanophyceae</taxon>
        <taxon>Chroococcidiopsidales</taxon>
        <taxon>Aliterellaceae</taxon>
        <taxon>Aliterella</taxon>
    </lineage>
</organism>
<dbReference type="NCBIfam" id="TIGR02971">
    <property type="entry name" value="heterocyst_DevB"/>
    <property type="match status" value="1"/>
</dbReference>
<dbReference type="PANTHER" id="PTHR32347:SF27">
    <property type="entry name" value="RND EFFLUX PUMP MEMBRANE FUSION PROTEIN BARREL-SANDWICH DOMAIN-CONTAINING PROTEIN"/>
    <property type="match status" value="1"/>
</dbReference>
<dbReference type="GO" id="GO:0030313">
    <property type="term" value="C:cell envelope"/>
    <property type="evidence" value="ECO:0007669"/>
    <property type="project" value="UniProtKB-SubCell"/>
</dbReference>
<dbReference type="PRINTS" id="PR01490">
    <property type="entry name" value="RTXTOXIND"/>
</dbReference>
<evidence type="ECO:0000256" key="1">
    <source>
        <dbReference type="ARBA" id="ARBA00004196"/>
    </source>
</evidence>
<dbReference type="PATRIC" id="fig|1618023.3.peg.4922"/>
<gene>
    <name evidence="5" type="ORF">UH38_14365</name>
</gene>
<dbReference type="AlphaFoldDB" id="A0A0D8ZR45"/>
<sequence>MQNVNVQESVAGKVRKSRWMAIAIASLCIGSVASGLFWRFQSTSPPQPEVASEAAIRTVTALGRLQPKGEVIKLSAPTTNSGNRVDRILVQEGSRVKKGSAIAILDNRDRLQAALDEAQKDVAVAQAKLAVTQTGAKKGEIAAQQAEIERLAAQRQGDISSQIANIARLTAQTRNAQTENQRYQSLYENGAISASERDSKRLNLETAQERLQAAQAELQRTKSTLPSELNAAQATLNKIAEVRPVDVAYDRAEVEKAIAARNRAKAELAQAYVRSPVDGEVLYIHTRSGEVISNDGIVEIGQTGQMEAIAEVYQSDVNRVHIGQKVRVSSDSLPGELSGTVTKIGSQVRRQEIINTDPSTNIDARVVEVYVALDAASSQKAAKFTNLQVKVVIEP</sequence>
<dbReference type="Proteomes" id="UP000032452">
    <property type="component" value="Unassembled WGS sequence"/>
</dbReference>
<evidence type="ECO:0000256" key="3">
    <source>
        <dbReference type="SAM" id="Coils"/>
    </source>
</evidence>
<accession>A0A0D8ZR45</accession>
<dbReference type="InterPro" id="IPR014315">
    <property type="entry name" value="ABC_heterocyst_DevB"/>
</dbReference>
<protein>
    <submittedName>
        <fullName evidence="5">ABC transporter permease</fullName>
    </submittedName>
</protein>
<reference evidence="5 6" key="1">
    <citation type="submission" date="2015-02" db="EMBL/GenBank/DDBJ databases">
        <title>Draft genome of a novel marine cyanobacterium (Chroococcales) isolated from South Atlantic Ocean.</title>
        <authorList>
            <person name="Rigonato J."/>
            <person name="Alvarenga D.O."/>
            <person name="Branco L.H."/>
            <person name="Varani A.M."/>
            <person name="Brandini F.P."/>
            <person name="Fiore M.F."/>
        </authorList>
    </citation>
    <scope>NUCLEOTIDE SEQUENCE [LARGE SCALE GENOMIC DNA]</scope>
    <source>
        <strain evidence="5 6">CENA595</strain>
    </source>
</reference>
<dbReference type="Gene3D" id="2.40.50.100">
    <property type="match status" value="1"/>
</dbReference>
<dbReference type="RefSeq" id="WP_045055352.1">
    <property type="nucleotide sequence ID" value="NZ_CAWMDP010000057.1"/>
</dbReference>
<keyword evidence="6" id="KW-1185">Reference proteome</keyword>
<dbReference type="EMBL" id="JYON01000014">
    <property type="protein sequence ID" value="KJH71185.1"/>
    <property type="molecule type" value="Genomic_DNA"/>
</dbReference>
<evidence type="ECO:0000256" key="2">
    <source>
        <dbReference type="ARBA" id="ARBA00023054"/>
    </source>
</evidence>
<evidence type="ECO:0000313" key="5">
    <source>
        <dbReference type="EMBL" id="KJH71185.1"/>
    </source>
</evidence>
<keyword evidence="2 3" id="KW-0175">Coiled coil</keyword>
<keyword evidence="4" id="KW-0812">Transmembrane</keyword>
<dbReference type="Gene3D" id="1.10.287.470">
    <property type="entry name" value="Helix hairpin bin"/>
    <property type="match status" value="1"/>
</dbReference>
<dbReference type="Gene3D" id="2.40.30.170">
    <property type="match status" value="1"/>
</dbReference>
<keyword evidence="4" id="KW-0472">Membrane</keyword>
<dbReference type="STRING" id="1618023.UH38_14365"/>
<dbReference type="InterPro" id="IPR050465">
    <property type="entry name" value="UPF0194_transport"/>
</dbReference>
<dbReference type="PANTHER" id="PTHR32347">
    <property type="entry name" value="EFFLUX SYSTEM COMPONENT YKNX-RELATED"/>
    <property type="match status" value="1"/>
</dbReference>
<comment type="subcellular location">
    <subcellularLocation>
        <location evidence="1">Cell envelope</location>
    </subcellularLocation>
</comment>
<name>A0A0D8ZR45_9CYAN</name>
<feature type="coiled-coil region" evidence="3">
    <location>
        <begin position="166"/>
        <end position="224"/>
    </location>
</feature>
<feature type="coiled-coil region" evidence="3">
    <location>
        <begin position="101"/>
        <end position="128"/>
    </location>
</feature>
<dbReference type="OrthoDB" id="556614at2"/>
<keyword evidence="4" id="KW-1133">Transmembrane helix</keyword>
<evidence type="ECO:0000313" key="6">
    <source>
        <dbReference type="Proteomes" id="UP000032452"/>
    </source>
</evidence>
<comment type="caution">
    <text evidence="5">The sequence shown here is derived from an EMBL/GenBank/DDBJ whole genome shotgun (WGS) entry which is preliminary data.</text>
</comment>
<feature type="transmembrane region" description="Helical" evidence="4">
    <location>
        <begin position="19"/>
        <end position="38"/>
    </location>
</feature>
<evidence type="ECO:0000256" key="4">
    <source>
        <dbReference type="SAM" id="Phobius"/>
    </source>
</evidence>
<proteinExistence type="predicted"/>
<dbReference type="SUPFAM" id="SSF111369">
    <property type="entry name" value="HlyD-like secretion proteins"/>
    <property type="match status" value="1"/>
</dbReference>